<dbReference type="InterPro" id="IPR036005">
    <property type="entry name" value="Creatinase/aminopeptidase-like"/>
</dbReference>
<keyword evidence="6" id="KW-0175">Coiled coil</keyword>
<protein>
    <recommendedName>
        <fullName evidence="10">FACT complex subunit</fullName>
    </recommendedName>
</protein>
<dbReference type="InterPro" id="IPR011993">
    <property type="entry name" value="PH-like_dom_sf"/>
</dbReference>
<keyword evidence="5 10" id="KW-0805">Transcription regulation</keyword>
<comment type="subunit">
    <text evidence="10">Component of the FACT complex.</text>
</comment>
<feature type="compositionally biased region" description="Basic and acidic residues" evidence="11">
    <location>
        <begin position="1002"/>
        <end position="1015"/>
    </location>
</feature>
<accession>A0ABD3M949</accession>
<evidence type="ECO:0000256" key="10">
    <source>
        <dbReference type="RuleBase" id="RU367052"/>
    </source>
</evidence>
<comment type="subcellular location">
    <subcellularLocation>
        <location evidence="10">Nucleus</location>
    </subcellularLocation>
    <subcellularLocation>
        <location evidence="10">Chromosome</location>
    </subcellularLocation>
</comment>
<feature type="compositionally biased region" description="Acidic residues" evidence="11">
    <location>
        <begin position="944"/>
        <end position="1001"/>
    </location>
</feature>
<evidence type="ECO:0000256" key="5">
    <source>
        <dbReference type="ARBA" id="ARBA00023015"/>
    </source>
</evidence>
<evidence type="ECO:0000256" key="6">
    <source>
        <dbReference type="ARBA" id="ARBA00023054"/>
    </source>
</evidence>
<evidence type="ECO:0000313" key="15">
    <source>
        <dbReference type="EMBL" id="KAL3760576.1"/>
    </source>
</evidence>
<keyword evidence="3 10" id="KW-0235">DNA replication</keyword>
<dbReference type="Pfam" id="PF08512">
    <property type="entry name" value="Rttp106-like_middle"/>
    <property type="match status" value="1"/>
</dbReference>
<evidence type="ECO:0000256" key="8">
    <source>
        <dbReference type="ARBA" id="ARBA00023204"/>
    </source>
</evidence>
<keyword evidence="9 10" id="KW-0539">Nucleus</keyword>
<dbReference type="InterPro" id="IPR040258">
    <property type="entry name" value="Spt16"/>
</dbReference>
<dbReference type="Proteomes" id="UP001530293">
    <property type="component" value="Unassembled WGS sequence"/>
</dbReference>
<dbReference type="FunFam" id="2.30.29.30:FF:000017">
    <property type="entry name" value="FACT complex subunit SPT16"/>
    <property type="match status" value="1"/>
</dbReference>
<feature type="region of interest" description="Disordered" evidence="11">
    <location>
        <begin position="944"/>
        <end position="1029"/>
    </location>
</feature>
<sequence length="1029" mass="116280">MSAVVNVEKFYERLNRIHAHFVKHNESTWNGADCISISKGAASEESRYLKSTVIHHYLFGYELTDTVLLLTKDGHCLVLAAKKKCDFLQPAMGKAPKDGSITKLTLLTRSKAQESLETVEELFKAATGGKSDGGIKIGVVMKEFKSSDGVKEGGNVSAWGKKMNKPSSKVELVDLSGGISIVMAVKDKDELDLLKKSSVLSNKVLKHGFVPRIEEVIDNSTVVTHEKLASEIEDILEDPSKIKLNVPREAVESCYFPIIQSGGDYDFKVSAQSNDENVKFDVITVSLGARYQTYCSNIVRTFLVDAPKQVTKMYDTLLGLHEACLKAMVPGKPLKNVYAAAVKYLTDEGKENLISSLPKTLGFGIGIDFRDTNLLLNKKNTVTFRPGMVFSLAVSFAGLKLSEATRASLNSKSAIKDVSEYGLMIGDMVAITENSADVMTKFGKAITDISYTINDEEDDGDDDEEESDDDDRKLAKKIAREEEANPTGGRRSGRLAANSASAHEADGAAERERKQIELMARKNEERLRELARSSKKKSGDSKTKKAEELEAYKDTRTLPDSVLPNQVKVDMANECVILPICGNPVPFHISTIKNVVLPDPDSAAYLRINFYTAGMAVGKDCPENTVKLVQKYAPYATFIREMTFRSLDNHSLTTAFRQISELRKRAKMKELQDQEEANLVKQEALVRTKNERVPRLADLTMRPVFAGRKTQGNLEAHTNGLRFISTRGEIVDIMYANIKHAIFQPYKTVDVGRRSMYDPDEMDDEQRERQLRKRLNEAFKDFCRKVESVMRKNGYSVEFDIPYRDLGFLGNPHKEMVTIQPTLNCLCNLTETPFFVVDLSNVDHVHFERVTFMSKAFDMVLINKDFTKQPWRVDMIPNEDKDSIQEWLTDMEISYTEGPMNLNWKQIMSTVEGDDRFYMDTEEDEVTQKEAGWEFLRMFGKDDDVDEESEEESGYSENSEQEESSEEESEEEDFDDDEDDESDFDADEDLEEQGMDWDDMEREAAADDRKKKREGEDEQDARPKRKSRR</sequence>
<organism evidence="15 16">
    <name type="scientific">Discostella pseudostelligera</name>
    <dbReference type="NCBI Taxonomy" id="259834"/>
    <lineage>
        <taxon>Eukaryota</taxon>
        <taxon>Sar</taxon>
        <taxon>Stramenopiles</taxon>
        <taxon>Ochrophyta</taxon>
        <taxon>Bacillariophyta</taxon>
        <taxon>Coscinodiscophyceae</taxon>
        <taxon>Thalassiosirophycidae</taxon>
        <taxon>Stephanodiscales</taxon>
        <taxon>Stephanodiscaceae</taxon>
        <taxon>Discostella</taxon>
    </lineage>
</organism>
<dbReference type="InterPro" id="IPR029149">
    <property type="entry name" value="Creatin/AminoP/Spt16_N"/>
</dbReference>
<comment type="similarity">
    <text evidence="1 10">Belongs to the peptidase M24 family. SPT16 subfamily.</text>
</comment>
<dbReference type="Gene3D" id="2.30.29.150">
    <property type="match status" value="2"/>
</dbReference>
<comment type="caution">
    <text evidence="15">The sequence shown here is derived from an EMBL/GenBank/DDBJ whole genome shotgun (WGS) entry which is preliminary data.</text>
</comment>
<dbReference type="InterPro" id="IPR056595">
    <property type="entry name" value="Fact-SPT16_PH"/>
</dbReference>
<feature type="region of interest" description="Disordered" evidence="11">
    <location>
        <begin position="525"/>
        <end position="548"/>
    </location>
</feature>
<dbReference type="EMBL" id="JALLBG020000181">
    <property type="protein sequence ID" value="KAL3760576.1"/>
    <property type="molecule type" value="Genomic_DNA"/>
</dbReference>
<dbReference type="InterPro" id="IPR013953">
    <property type="entry name" value="FACT_SPT16_M"/>
</dbReference>
<dbReference type="InterPro" id="IPR000994">
    <property type="entry name" value="Pept_M24"/>
</dbReference>
<keyword evidence="4 10" id="KW-0227">DNA damage</keyword>
<proteinExistence type="inferred from homology"/>
<feature type="compositionally biased region" description="Basic and acidic residues" evidence="11">
    <location>
        <begin position="470"/>
        <end position="483"/>
    </location>
</feature>
<dbReference type="SMART" id="SM01286">
    <property type="entry name" value="SPT16"/>
    <property type="match status" value="1"/>
</dbReference>
<evidence type="ECO:0000256" key="7">
    <source>
        <dbReference type="ARBA" id="ARBA00023163"/>
    </source>
</evidence>
<dbReference type="Gene3D" id="3.90.230.10">
    <property type="entry name" value="Creatinase/methionine aminopeptidase superfamily"/>
    <property type="match status" value="1"/>
</dbReference>
<evidence type="ECO:0000256" key="4">
    <source>
        <dbReference type="ARBA" id="ARBA00022763"/>
    </source>
</evidence>
<dbReference type="Pfam" id="PF00557">
    <property type="entry name" value="Peptidase_M24"/>
    <property type="match status" value="1"/>
</dbReference>
<keyword evidence="8 10" id="KW-0234">DNA repair</keyword>
<evidence type="ECO:0000256" key="1">
    <source>
        <dbReference type="ARBA" id="ARBA00010779"/>
    </source>
</evidence>
<dbReference type="SMART" id="SM01285">
    <property type="entry name" value="FACT-Spt16_Nlob"/>
    <property type="match status" value="1"/>
</dbReference>
<evidence type="ECO:0000259" key="13">
    <source>
        <dbReference type="SMART" id="SM01286"/>
    </source>
</evidence>
<feature type="compositionally biased region" description="Basic and acidic residues" evidence="11">
    <location>
        <begin position="503"/>
        <end position="512"/>
    </location>
</feature>
<dbReference type="FunFam" id="3.90.230.10:FF:000005">
    <property type="entry name" value="FACT complex subunit spt16"/>
    <property type="match status" value="1"/>
</dbReference>
<feature type="domain" description="FACT complex subunit SPT16 N-terminal lobe" evidence="12">
    <location>
        <begin position="5"/>
        <end position="179"/>
    </location>
</feature>
<dbReference type="InterPro" id="IPR029148">
    <property type="entry name" value="FACT-SPT16_Nlobe"/>
</dbReference>
<gene>
    <name evidence="15" type="ORF">ACHAWU_009537</name>
</gene>
<dbReference type="Gene3D" id="2.30.29.30">
    <property type="entry name" value="Pleckstrin-homology domain (PH domain)/Phosphotyrosine-binding domain (PTB)"/>
    <property type="match status" value="1"/>
</dbReference>
<dbReference type="InterPro" id="IPR013719">
    <property type="entry name" value="RTT106/SPT16-like_middle_dom"/>
</dbReference>
<evidence type="ECO:0000256" key="9">
    <source>
        <dbReference type="ARBA" id="ARBA00023242"/>
    </source>
</evidence>
<dbReference type="Gene3D" id="3.40.350.10">
    <property type="entry name" value="Creatinase/prolidase N-terminal domain"/>
    <property type="match status" value="1"/>
</dbReference>
<dbReference type="InterPro" id="IPR048969">
    <property type="entry name" value="FACT_SPT16_C"/>
</dbReference>
<evidence type="ECO:0000259" key="14">
    <source>
        <dbReference type="SMART" id="SM01287"/>
    </source>
</evidence>
<reference evidence="15 16" key="1">
    <citation type="submission" date="2024-10" db="EMBL/GenBank/DDBJ databases">
        <title>Updated reference genomes for cyclostephanoid diatoms.</title>
        <authorList>
            <person name="Roberts W.R."/>
            <person name="Alverson A.J."/>
        </authorList>
    </citation>
    <scope>NUCLEOTIDE SEQUENCE [LARGE SCALE GENOMIC DNA]</scope>
    <source>
        <strain evidence="15 16">AJA232-27</strain>
    </source>
</reference>
<evidence type="ECO:0000256" key="2">
    <source>
        <dbReference type="ARBA" id="ARBA00022454"/>
    </source>
</evidence>
<feature type="domain" description="FACT complex subunit SPT16 middle" evidence="13">
    <location>
        <begin position="567"/>
        <end position="723"/>
    </location>
</feature>
<dbReference type="Pfam" id="PF14826">
    <property type="entry name" value="FACT-Spt16_Nlob"/>
    <property type="match status" value="1"/>
</dbReference>
<dbReference type="SMART" id="SM01287">
    <property type="entry name" value="Rtt106"/>
    <property type="match status" value="1"/>
</dbReference>
<dbReference type="GO" id="GO:0035101">
    <property type="term" value="C:FACT complex"/>
    <property type="evidence" value="ECO:0007669"/>
    <property type="project" value="UniProtKB-UniRule"/>
</dbReference>
<feature type="compositionally biased region" description="Acidic residues" evidence="11">
    <location>
        <begin position="454"/>
        <end position="469"/>
    </location>
</feature>
<dbReference type="PANTHER" id="PTHR13980:SF15">
    <property type="entry name" value="FACT COMPLEX SUBUNIT SPT16"/>
    <property type="match status" value="1"/>
</dbReference>
<keyword evidence="7 10" id="KW-0804">Transcription</keyword>
<dbReference type="SUPFAM" id="SSF55920">
    <property type="entry name" value="Creatinase/aminopeptidase"/>
    <property type="match status" value="1"/>
</dbReference>
<dbReference type="GO" id="GO:0010468">
    <property type="term" value="P:regulation of gene expression"/>
    <property type="evidence" value="ECO:0007669"/>
    <property type="project" value="UniProtKB-ARBA"/>
</dbReference>
<evidence type="ECO:0000259" key="12">
    <source>
        <dbReference type="SMART" id="SM01285"/>
    </source>
</evidence>
<dbReference type="GO" id="GO:0006281">
    <property type="term" value="P:DNA repair"/>
    <property type="evidence" value="ECO:0007669"/>
    <property type="project" value="UniProtKB-UniRule"/>
</dbReference>
<name>A0ABD3M949_9STRA</name>
<evidence type="ECO:0000256" key="3">
    <source>
        <dbReference type="ARBA" id="ARBA00022705"/>
    </source>
</evidence>
<dbReference type="AlphaFoldDB" id="A0ABD3M949"/>
<feature type="region of interest" description="Disordered" evidence="11">
    <location>
        <begin position="453"/>
        <end position="512"/>
    </location>
</feature>
<dbReference type="Pfam" id="PF08644">
    <property type="entry name" value="SPT16"/>
    <property type="match status" value="1"/>
</dbReference>
<dbReference type="FunFam" id="2.30.29.210:FF:000001">
    <property type="entry name" value="FACT complex subunit spt16"/>
    <property type="match status" value="1"/>
</dbReference>
<dbReference type="PANTHER" id="PTHR13980">
    <property type="entry name" value="CDC68 RELATED"/>
    <property type="match status" value="1"/>
</dbReference>
<keyword evidence="16" id="KW-1185">Reference proteome</keyword>
<evidence type="ECO:0000256" key="11">
    <source>
        <dbReference type="SAM" id="MobiDB-lite"/>
    </source>
</evidence>
<dbReference type="Gene3D" id="2.30.29.210">
    <property type="entry name" value="FACT complex subunit Spt16p/Cdc68p"/>
    <property type="match status" value="1"/>
</dbReference>
<dbReference type="Pfam" id="PF21091">
    <property type="entry name" value="SPT16_C"/>
    <property type="match status" value="1"/>
</dbReference>
<feature type="domain" description="Histone chaperone RTT106/FACT complex subunit SPT16-like middle" evidence="14">
    <location>
        <begin position="808"/>
        <end position="898"/>
    </location>
</feature>
<dbReference type="Pfam" id="PF24824">
    <property type="entry name" value="PH_SPT16"/>
    <property type="match status" value="2"/>
</dbReference>
<comment type="function">
    <text evidence="10">Component of the FACT complex, a general chromatin factor that acts to reorganize nucleosomes. The FACT complex is involved in multiple processes that require DNA as a template such as mRNA elongation, DNA replication and DNA repair. During transcription elongation the FACT complex acts as a histone chaperone that both destabilizes and restores nucleosomal structure. It facilitates the passage of RNA polymerase II and transcription by promoting the dissociation of one histone H2A-H2B dimer from the nucleosome, then subsequently promotes the reestablishment of the nucleosome following the passage of RNA polymerase II.</text>
</comment>
<dbReference type="GO" id="GO:0006260">
    <property type="term" value="P:DNA replication"/>
    <property type="evidence" value="ECO:0007669"/>
    <property type="project" value="UniProtKB-KW"/>
</dbReference>
<evidence type="ECO:0000313" key="16">
    <source>
        <dbReference type="Proteomes" id="UP001530293"/>
    </source>
</evidence>
<keyword evidence="2 10" id="KW-0158">Chromosome</keyword>